<proteinExistence type="predicted"/>
<evidence type="ECO:0000313" key="1">
    <source>
        <dbReference type="EMBL" id="NGQ89277.1"/>
    </source>
</evidence>
<dbReference type="AlphaFoldDB" id="A0A6M1TMQ1"/>
<gene>
    <name evidence="1" type="ORF">G5V65_00090</name>
</gene>
<protein>
    <submittedName>
        <fullName evidence="1">Uncharacterized protein</fullName>
    </submittedName>
</protein>
<keyword evidence="2" id="KW-1185">Reference proteome</keyword>
<accession>A0A6M1TMQ1</accession>
<organism evidence="1 2">
    <name type="scientific">Paragemmobacter kunshanensis</name>
    <dbReference type="NCBI Taxonomy" id="2583234"/>
    <lineage>
        <taxon>Bacteria</taxon>
        <taxon>Pseudomonadati</taxon>
        <taxon>Pseudomonadota</taxon>
        <taxon>Alphaproteobacteria</taxon>
        <taxon>Rhodobacterales</taxon>
        <taxon>Paracoccaceae</taxon>
        <taxon>Paragemmobacter</taxon>
    </lineage>
</organism>
<dbReference type="EMBL" id="JAALFE010000001">
    <property type="protein sequence ID" value="NGQ89277.1"/>
    <property type="molecule type" value="Genomic_DNA"/>
</dbReference>
<sequence length="104" mass="11184">MGERLPYGELKAAVLRLADGNRTVAEIAREIGTSKASVNGCIQRHGLQDLVLKAGRAEISRQIENTLSRAIDAMSRVDPDGVSTAEWDAIIREGTALLQKAAAR</sequence>
<comment type="caution">
    <text evidence="1">The sequence shown here is derived from an EMBL/GenBank/DDBJ whole genome shotgun (WGS) entry which is preliminary data.</text>
</comment>
<reference evidence="1 2" key="1">
    <citation type="submission" date="2020-02" db="EMBL/GenBank/DDBJ databases">
        <title>Rhodobacter translucens sp. nov., a novel bacterium isolated from activated sludge.</title>
        <authorList>
            <person name="Liu J."/>
        </authorList>
    </citation>
    <scope>NUCLEOTIDE SEQUENCE [LARGE SCALE GENOMIC DNA]</scope>
    <source>
        <strain evidence="1 2">HX-7-19</strain>
    </source>
</reference>
<dbReference type="RefSeq" id="WP_165046389.1">
    <property type="nucleotide sequence ID" value="NZ_JAALFE010000001.1"/>
</dbReference>
<dbReference type="Proteomes" id="UP000474758">
    <property type="component" value="Unassembled WGS sequence"/>
</dbReference>
<evidence type="ECO:0000313" key="2">
    <source>
        <dbReference type="Proteomes" id="UP000474758"/>
    </source>
</evidence>
<name>A0A6M1TMQ1_9RHOB</name>